<sequence length="379" mass="41946">MAALCKYWAFAFILCQLGQQHMLLNSIGSMGSFFLLGLGALLLLINSGRVFDRKTVSSSPFIYSFVFIFILYQFTFGIFDLNEKTGIYLIAKVVCCLMIALSVQKDLSFYLQRLMPILAAVTSLLILLGFVHNNVIFEGRHTLGFCNANGLGAISSLCAGAMILNSSDRSKKKIAIILLCVLATFLSGSRASIGILCLTFVIKYGLNVKFLAVLLAGVLAWQIILPMAGISSTGLNRFMESVEKMDFSSSREGERKATLIMIAESPILGNGFDVEQSEKAKAVSVLGSHNGYLDIMKMIAIPYSMLLFAFMAYYTFTVWRKFHKSACDYDRIHLFVIISVLIAANFEAYLWGINQVVTTLLFTSFAVLQKRMTALKHGI</sequence>
<dbReference type="Proteomes" id="UP000235914">
    <property type="component" value="Unassembled WGS sequence"/>
</dbReference>
<evidence type="ECO:0000256" key="1">
    <source>
        <dbReference type="SAM" id="Phobius"/>
    </source>
</evidence>
<organism evidence="2 3">
    <name type="scientific">Akkermansia muciniphila</name>
    <dbReference type="NCBI Taxonomy" id="239935"/>
    <lineage>
        <taxon>Bacteria</taxon>
        <taxon>Pseudomonadati</taxon>
        <taxon>Verrucomicrobiota</taxon>
        <taxon>Verrucomicrobiia</taxon>
        <taxon>Verrucomicrobiales</taxon>
        <taxon>Akkermansiaceae</taxon>
        <taxon>Akkermansia</taxon>
    </lineage>
</organism>
<feature type="transmembrane region" description="Helical" evidence="1">
    <location>
        <begin position="27"/>
        <end position="48"/>
    </location>
</feature>
<protein>
    <recommendedName>
        <fullName evidence="4">O-antigen ligase family protein</fullName>
    </recommendedName>
</protein>
<name>A0AAP8NKZ0_9BACT</name>
<feature type="transmembrane region" description="Helical" evidence="1">
    <location>
        <begin position="208"/>
        <end position="230"/>
    </location>
</feature>
<comment type="caution">
    <text evidence="2">The sequence shown here is derived from an EMBL/GenBank/DDBJ whole genome shotgun (WGS) entry which is preliminary data.</text>
</comment>
<reference evidence="2 3" key="1">
    <citation type="journal article" date="2017" name="BMC Genomics">
        <title>Genome sequencing of 39 Akkermansia muciniphila isolates reveals its population structure, genomic and functional diverisity, and global distribution in mammalian gut microbiotas.</title>
        <authorList>
            <person name="Guo X."/>
            <person name="Li S."/>
            <person name="Zhang J."/>
            <person name="Wu F."/>
            <person name="Li X."/>
            <person name="Wu D."/>
            <person name="Zhang M."/>
            <person name="Ou Z."/>
            <person name="Jie Z."/>
            <person name="Yan Q."/>
            <person name="Li P."/>
            <person name="Yi J."/>
            <person name="Peng Y."/>
        </authorList>
    </citation>
    <scope>NUCLEOTIDE SEQUENCE [LARGE SCALE GENOMIC DNA]</scope>
    <source>
        <strain evidence="2 3">GP43</strain>
    </source>
</reference>
<feature type="transmembrane region" description="Helical" evidence="1">
    <location>
        <begin position="85"/>
        <end position="103"/>
    </location>
</feature>
<keyword evidence="1" id="KW-0812">Transmembrane</keyword>
<feature type="transmembrane region" description="Helical" evidence="1">
    <location>
        <begin position="142"/>
        <end position="164"/>
    </location>
</feature>
<feature type="transmembrane region" description="Helical" evidence="1">
    <location>
        <begin position="115"/>
        <end position="136"/>
    </location>
</feature>
<keyword evidence="1" id="KW-0472">Membrane</keyword>
<gene>
    <name evidence="2" type="ORF">CXU09_08260</name>
</gene>
<dbReference type="EMBL" id="PJKN01000004">
    <property type="protein sequence ID" value="PNC56058.1"/>
    <property type="molecule type" value="Genomic_DNA"/>
</dbReference>
<proteinExistence type="predicted"/>
<accession>A0AAP8NKZ0</accession>
<keyword evidence="1" id="KW-1133">Transmembrane helix</keyword>
<feature type="transmembrane region" description="Helical" evidence="1">
    <location>
        <begin position="298"/>
        <end position="316"/>
    </location>
</feature>
<dbReference type="RefSeq" id="WP_102735795.1">
    <property type="nucleotide sequence ID" value="NZ_PJKN01000004.1"/>
</dbReference>
<feature type="transmembrane region" description="Helical" evidence="1">
    <location>
        <begin position="60"/>
        <end position="79"/>
    </location>
</feature>
<evidence type="ECO:0000313" key="2">
    <source>
        <dbReference type="EMBL" id="PNC56058.1"/>
    </source>
</evidence>
<evidence type="ECO:0000313" key="3">
    <source>
        <dbReference type="Proteomes" id="UP000235914"/>
    </source>
</evidence>
<dbReference type="AlphaFoldDB" id="A0AAP8NKZ0"/>
<feature type="transmembrane region" description="Helical" evidence="1">
    <location>
        <begin position="176"/>
        <end position="202"/>
    </location>
</feature>
<evidence type="ECO:0008006" key="4">
    <source>
        <dbReference type="Google" id="ProtNLM"/>
    </source>
</evidence>